<dbReference type="GO" id="GO:0030674">
    <property type="term" value="F:protein-macromolecule adaptor activity"/>
    <property type="evidence" value="ECO:0007669"/>
    <property type="project" value="TreeGrafter"/>
</dbReference>
<feature type="region of interest" description="Disordered" evidence="5">
    <location>
        <begin position="648"/>
        <end position="673"/>
    </location>
</feature>
<dbReference type="InterPro" id="IPR051865">
    <property type="entry name" value="WD-repeat_CDT2_adapter"/>
</dbReference>
<dbReference type="InterPro" id="IPR001680">
    <property type="entry name" value="WD40_rpt"/>
</dbReference>
<organism evidence="6 7">
    <name type="scientific">Microthyrium microscopicum</name>
    <dbReference type="NCBI Taxonomy" id="703497"/>
    <lineage>
        <taxon>Eukaryota</taxon>
        <taxon>Fungi</taxon>
        <taxon>Dikarya</taxon>
        <taxon>Ascomycota</taxon>
        <taxon>Pezizomycotina</taxon>
        <taxon>Dothideomycetes</taxon>
        <taxon>Dothideomycetes incertae sedis</taxon>
        <taxon>Microthyriales</taxon>
        <taxon>Microthyriaceae</taxon>
        <taxon>Microthyrium</taxon>
    </lineage>
</organism>
<sequence length="673" mass="74298">MEDPAIQADVLQDMPPPSNVPLSPPSSRRQSKPKRPPPITPKRFTRFFTPRSTNGWKPSSTSRSARQLRDITKSGANRGHFSRSSRKKSALGRENVPLGPVTPETTPRKRKLTPNQSSPFLHSSPSKRVRIVATQDIEIPSSPPVPVSIAEEVIFEDIESSSSNRPSPEPVPCLPLRRLKRSGANVRLVERSFGGYDNGSAGFNRLGWADPEFKTSNFYSTKKDHAFLYRPHLPFCITACNTDNLVATGTEGGAVRLFNTTSGINMAEEGVGEILRFSPHENAIMDLQFSEDDMILASCGGDQTARLTDMPTQRTKAVFKLHQSSVKQVRFQPGDNNILATCCRDGVVALWDSRCRGTEGSVMSIVTDLTTKANTEINNNARWYFDPQHIINKAHTNRPSLAAAQSKESDTSTSVTALSFLSAARSHILLTASEANTSVKVWDIRSRYSRRSSALSIPLASTEIPLSHRRSRNYGITSLALDSQCSRLYALSRDSTLYCYSINHLILGQAPELGLTKNQKNRFSDERQGLGPLYGLRSSKMRVSSFFVKCALRKPKDDKPELIACGGGDSMPVLFATSERDLPAPQTSADSGCPIYTTGTPLARGHQSEVTSLAWTTEGNLVSASDDFTVRCWREDAEEARKLRSYAKEPGWRAETERAGWAQVKESLDEDDE</sequence>
<keyword evidence="2" id="KW-0833">Ubl conjugation pathway</keyword>
<evidence type="ECO:0000313" key="7">
    <source>
        <dbReference type="Proteomes" id="UP000799302"/>
    </source>
</evidence>
<feature type="region of interest" description="Disordered" evidence="5">
    <location>
        <begin position="1"/>
        <end position="123"/>
    </location>
</feature>
<feature type="compositionally biased region" description="Pro residues" evidence="5">
    <location>
        <begin position="14"/>
        <end position="24"/>
    </location>
</feature>
<evidence type="ECO:0000256" key="3">
    <source>
        <dbReference type="ARBA" id="ARBA00038344"/>
    </source>
</evidence>
<dbReference type="EMBL" id="MU004238">
    <property type="protein sequence ID" value="KAF2667125.1"/>
    <property type="molecule type" value="Genomic_DNA"/>
</dbReference>
<name>A0A6A6U4D0_9PEZI</name>
<keyword evidence="4" id="KW-0853">WD repeat</keyword>
<proteinExistence type="inferred from homology"/>
<comment type="pathway">
    <text evidence="1">Protein modification; protein ubiquitination.</text>
</comment>
<dbReference type="Gene3D" id="2.130.10.10">
    <property type="entry name" value="YVTN repeat-like/Quinoprotein amine dehydrogenase"/>
    <property type="match status" value="2"/>
</dbReference>
<dbReference type="OrthoDB" id="2096344at2759"/>
<evidence type="ECO:0000313" key="6">
    <source>
        <dbReference type="EMBL" id="KAF2667125.1"/>
    </source>
</evidence>
<dbReference type="PANTHER" id="PTHR22852:SF0">
    <property type="entry name" value="DENTICLELESS PROTEIN HOMOLOG"/>
    <property type="match status" value="1"/>
</dbReference>
<dbReference type="Proteomes" id="UP000799302">
    <property type="component" value="Unassembled WGS sequence"/>
</dbReference>
<dbReference type="GO" id="GO:0005634">
    <property type="term" value="C:nucleus"/>
    <property type="evidence" value="ECO:0007669"/>
    <property type="project" value="TreeGrafter"/>
</dbReference>
<dbReference type="Pfam" id="PF00400">
    <property type="entry name" value="WD40"/>
    <property type="match status" value="3"/>
</dbReference>
<evidence type="ECO:0000256" key="5">
    <source>
        <dbReference type="SAM" id="MobiDB-lite"/>
    </source>
</evidence>
<feature type="compositionally biased region" description="Polar residues" evidence="5">
    <location>
        <begin position="52"/>
        <end position="65"/>
    </location>
</feature>
<protein>
    <submittedName>
        <fullName evidence="6">WD40 repeat-like protein</fullName>
    </submittedName>
</protein>
<dbReference type="GO" id="GO:0043161">
    <property type="term" value="P:proteasome-mediated ubiquitin-dependent protein catabolic process"/>
    <property type="evidence" value="ECO:0007669"/>
    <property type="project" value="TreeGrafter"/>
</dbReference>
<evidence type="ECO:0000256" key="2">
    <source>
        <dbReference type="ARBA" id="ARBA00022786"/>
    </source>
</evidence>
<accession>A0A6A6U4D0</accession>
<feature type="repeat" description="WD" evidence="4">
    <location>
        <begin position="603"/>
        <end position="633"/>
    </location>
</feature>
<evidence type="ECO:0000256" key="1">
    <source>
        <dbReference type="ARBA" id="ARBA00004906"/>
    </source>
</evidence>
<feature type="compositionally biased region" description="Polar residues" evidence="5">
    <location>
        <begin position="113"/>
        <end position="123"/>
    </location>
</feature>
<reference evidence="6" key="1">
    <citation type="journal article" date="2020" name="Stud. Mycol.">
        <title>101 Dothideomycetes genomes: a test case for predicting lifestyles and emergence of pathogens.</title>
        <authorList>
            <person name="Haridas S."/>
            <person name="Albert R."/>
            <person name="Binder M."/>
            <person name="Bloem J."/>
            <person name="Labutti K."/>
            <person name="Salamov A."/>
            <person name="Andreopoulos B."/>
            <person name="Baker S."/>
            <person name="Barry K."/>
            <person name="Bills G."/>
            <person name="Bluhm B."/>
            <person name="Cannon C."/>
            <person name="Castanera R."/>
            <person name="Culley D."/>
            <person name="Daum C."/>
            <person name="Ezra D."/>
            <person name="Gonzalez J."/>
            <person name="Henrissat B."/>
            <person name="Kuo A."/>
            <person name="Liang C."/>
            <person name="Lipzen A."/>
            <person name="Lutzoni F."/>
            <person name="Magnuson J."/>
            <person name="Mondo S."/>
            <person name="Nolan M."/>
            <person name="Ohm R."/>
            <person name="Pangilinan J."/>
            <person name="Park H.-J."/>
            <person name="Ramirez L."/>
            <person name="Alfaro M."/>
            <person name="Sun H."/>
            <person name="Tritt A."/>
            <person name="Yoshinaga Y."/>
            <person name="Zwiers L.-H."/>
            <person name="Turgeon B."/>
            <person name="Goodwin S."/>
            <person name="Spatafora J."/>
            <person name="Crous P."/>
            <person name="Grigoriev I."/>
        </authorList>
    </citation>
    <scope>NUCLEOTIDE SEQUENCE</scope>
    <source>
        <strain evidence="6">CBS 115976</strain>
    </source>
</reference>
<evidence type="ECO:0000256" key="4">
    <source>
        <dbReference type="PROSITE-ProRule" id="PRU00221"/>
    </source>
</evidence>
<dbReference type="SMART" id="SM00320">
    <property type="entry name" value="WD40"/>
    <property type="match status" value="6"/>
</dbReference>
<dbReference type="PANTHER" id="PTHR22852">
    <property type="entry name" value="LETHAL 2 DENTICLELESS PROTEIN RETINOIC ACID-REGULATED NUCLEAR MATRIX-ASSOCIATED PROTEIN"/>
    <property type="match status" value="1"/>
</dbReference>
<feature type="repeat" description="WD" evidence="4">
    <location>
        <begin position="319"/>
        <end position="352"/>
    </location>
</feature>
<dbReference type="InterPro" id="IPR015943">
    <property type="entry name" value="WD40/YVTN_repeat-like_dom_sf"/>
</dbReference>
<dbReference type="PROSITE" id="PS50082">
    <property type="entry name" value="WD_REPEATS_2"/>
    <property type="match status" value="3"/>
</dbReference>
<feature type="repeat" description="WD" evidence="4">
    <location>
        <begin position="277"/>
        <end position="318"/>
    </location>
</feature>
<dbReference type="SUPFAM" id="SSF50978">
    <property type="entry name" value="WD40 repeat-like"/>
    <property type="match status" value="1"/>
</dbReference>
<dbReference type="InterPro" id="IPR036322">
    <property type="entry name" value="WD40_repeat_dom_sf"/>
</dbReference>
<gene>
    <name evidence="6" type="ORF">BT63DRAFT_481568</name>
</gene>
<feature type="compositionally biased region" description="Basic residues" evidence="5">
    <location>
        <begin position="80"/>
        <end position="90"/>
    </location>
</feature>
<keyword evidence="7" id="KW-1185">Reference proteome</keyword>
<feature type="compositionally biased region" description="Basic and acidic residues" evidence="5">
    <location>
        <begin position="648"/>
        <end position="658"/>
    </location>
</feature>
<dbReference type="AlphaFoldDB" id="A0A6A6U4D0"/>
<dbReference type="PROSITE" id="PS50294">
    <property type="entry name" value="WD_REPEATS_REGION"/>
    <property type="match status" value="2"/>
</dbReference>
<comment type="similarity">
    <text evidence="3">Belongs to the WD repeat cdt2 family.</text>
</comment>